<dbReference type="CDD" id="cd20071">
    <property type="entry name" value="SET_SMYD"/>
    <property type="match status" value="1"/>
</dbReference>
<dbReference type="Gene3D" id="2.170.270.10">
    <property type="entry name" value="SET domain"/>
    <property type="match status" value="1"/>
</dbReference>
<organism evidence="2 3">
    <name type="scientific">Crucibulum laeve</name>
    <dbReference type="NCBI Taxonomy" id="68775"/>
    <lineage>
        <taxon>Eukaryota</taxon>
        <taxon>Fungi</taxon>
        <taxon>Dikarya</taxon>
        <taxon>Basidiomycota</taxon>
        <taxon>Agaricomycotina</taxon>
        <taxon>Agaricomycetes</taxon>
        <taxon>Agaricomycetidae</taxon>
        <taxon>Agaricales</taxon>
        <taxon>Agaricineae</taxon>
        <taxon>Nidulariaceae</taxon>
        <taxon>Crucibulum</taxon>
    </lineage>
</organism>
<dbReference type="OrthoDB" id="5945798at2759"/>
<dbReference type="PANTHER" id="PTHR47332">
    <property type="entry name" value="SET DOMAIN-CONTAINING PROTEIN 5"/>
    <property type="match status" value="1"/>
</dbReference>
<evidence type="ECO:0000313" key="2">
    <source>
        <dbReference type="EMBL" id="TFK41441.1"/>
    </source>
</evidence>
<sequence length="431" mass="48868">MEIEVREPAELIDCSIFNIKHNDNDNPDNCVAGLVRGHVTVETIRKLERIALSGTGPDPTRPYPIKTAKHYAMGLALHASRDISTGEVILAERPLLVIPDQFYRWMSTDESDRDQGISQGLHNQLCLERWKKNGLESLFSRMDPKNRAALMELSTGNPSTRSSDSSRVAAIIKDNRLPLNVLNDQDRKVGYLGICKTISRINHSCIPNSILVFNEKLFSYEIRAVRPIQQDDAITFSYLSLYDGADCPDTMSYNDRNWKLIDEYGFTCRCFSCIRSSPDDSDQVRGTLGRSVIETRSKYLDWLSNPALDDGHVIEYCLRWLKTMDEWSLQALPHYRFFVQIAHAAALALKNQPVAASLQRFFLPRLAAQSPVQIFELYRLHSSLDLENTWGGRESYGDGPANLLARLPDCDGWEDAKDLQGFTPFTGFNIR</sequence>
<dbReference type="Pfam" id="PF00856">
    <property type="entry name" value="SET"/>
    <property type="match status" value="1"/>
</dbReference>
<gene>
    <name evidence="2" type="ORF">BDQ12DRAFT_677988</name>
</gene>
<reference evidence="2 3" key="1">
    <citation type="journal article" date="2019" name="Nat. Ecol. Evol.">
        <title>Megaphylogeny resolves global patterns of mushroom evolution.</title>
        <authorList>
            <person name="Varga T."/>
            <person name="Krizsan K."/>
            <person name="Foldi C."/>
            <person name="Dima B."/>
            <person name="Sanchez-Garcia M."/>
            <person name="Sanchez-Ramirez S."/>
            <person name="Szollosi G.J."/>
            <person name="Szarkandi J.G."/>
            <person name="Papp V."/>
            <person name="Albert L."/>
            <person name="Andreopoulos W."/>
            <person name="Angelini C."/>
            <person name="Antonin V."/>
            <person name="Barry K.W."/>
            <person name="Bougher N.L."/>
            <person name="Buchanan P."/>
            <person name="Buyck B."/>
            <person name="Bense V."/>
            <person name="Catcheside P."/>
            <person name="Chovatia M."/>
            <person name="Cooper J."/>
            <person name="Damon W."/>
            <person name="Desjardin D."/>
            <person name="Finy P."/>
            <person name="Geml J."/>
            <person name="Haridas S."/>
            <person name="Hughes K."/>
            <person name="Justo A."/>
            <person name="Karasinski D."/>
            <person name="Kautmanova I."/>
            <person name="Kiss B."/>
            <person name="Kocsube S."/>
            <person name="Kotiranta H."/>
            <person name="LaButti K.M."/>
            <person name="Lechner B.E."/>
            <person name="Liimatainen K."/>
            <person name="Lipzen A."/>
            <person name="Lukacs Z."/>
            <person name="Mihaltcheva S."/>
            <person name="Morgado L.N."/>
            <person name="Niskanen T."/>
            <person name="Noordeloos M.E."/>
            <person name="Ohm R.A."/>
            <person name="Ortiz-Santana B."/>
            <person name="Ovrebo C."/>
            <person name="Racz N."/>
            <person name="Riley R."/>
            <person name="Savchenko A."/>
            <person name="Shiryaev A."/>
            <person name="Soop K."/>
            <person name="Spirin V."/>
            <person name="Szebenyi C."/>
            <person name="Tomsovsky M."/>
            <person name="Tulloss R.E."/>
            <person name="Uehling J."/>
            <person name="Grigoriev I.V."/>
            <person name="Vagvolgyi C."/>
            <person name="Papp T."/>
            <person name="Martin F.M."/>
            <person name="Miettinen O."/>
            <person name="Hibbett D.S."/>
            <person name="Nagy L.G."/>
        </authorList>
    </citation>
    <scope>NUCLEOTIDE SEQUENCE [LARGE SCALE GENOMIC DNA]</scope>
    <source>
        <strain evidence="2 3">CBS 166.37</strain>
    </source>
</reference>
<keyword evidence="3" id="KW-1185">Reference proteome</keyword>
<protein>
    <recommendedName>
        <fullName evidence="1">SET domain-containing protein</fullName>
    </recommendedName>
</protein>
<dbReference type="AlphaFoldDB" id="A0A5C3MJS6"/>
<accession>A0A5C3MJS6</accession>
<evidence type="ECO:0000259" key="1">
    <source>
        <dbReference type="PROSITE" id="PS50280"/>
    </source>
</evidence>
<dbReference type="InterPro" id="IPR001214">
    <property type="entry name" value="SET_dom"/>
</dbReference>
<dbReference type="STRING" id="68775.A0A5C3MJS6"/>
<name>A0A5C3MJS6_9AGAR</name>
<dbReference type="SMART" id="SM00317">
    <property type="entry name" value="SET"/>
    <property type="match status" value="1"/>
</dbReference>
<dbReference type="EMBL" id="ML213594">
    <property type="protein sequence ID" value="TFK41441.1"/>
    <property type="molecule type" value="Genomic_DNA"/>
</dbReference>
<feature type="domain" description="SET" evidence="1">
    <location>
        <begin position="48"/>
        <end position="239"/>
    </location>
</feature>
<dbReference type="Proteomes" id="UP000308652">
    <property type="component" value="Unassembled WGS sequence"/>
</dbReference>
<dbReference type="InterPro" id="IPR053185">
    <property type="entry name" value="SET_domain_protein"/>
</dbReference>
<dbReference type="SUPFAM" id="SSF82199">
    <property type="entry name" value="SET domain"/>
    <property type="match status" value="1"/>
</dbReference>
<evidence type="ECO:0000313" key="3">
    <source>
        <dbReference type="Proteomes" id="UP000308652"/>
    </source>
</evidence>
<dbReference type="PANTHER" id="PTHR47332:SF4">
    <property type="entry name" value="SET DOMAIN-CONTAINING PROTEIN 5"/>
    <property type="match status" value="1"/>
</dbReference>
<proteinExistence type="predicted"/>
<dbReference type="InterPro" id="IPR046341">
    <property type="entry name" value="SET_dom_sf"/>
</dbReference>
<dbReference type="PROSITE" id="PS50280">
    <property type="entry name" value="SET"/>
    <property type="match status" value="1"/>
</dbReference>